<keyword evidence="1" id="KW-0472">Membrane</keyword>
<dbReference type="AlphaFoldDB" id="A0A1S0TF71"/>
<dbReference type="OrthoDB" id="5846643at2759"/>
<gene>
    <name evidence="2" type="ORF">LOAG_15721</name>
</gene>
<protein>
    <submittedName>
        <fullName evidence="2">Uncharacterized protein</fullName>
    </submittedName>
</protein>
<dbReference type="GeneID" id="9953214"/>
<name>A0A1S0TF71_LOALO</name>
<sequence>MGTISALIVICCLIISAALTVIIILVTIPTEITHESNFPEIWINRKNILDDTKRIPYNLKNDLLQNLPVIGTTGATSTTTTTTTSTTTTIITTTTTAFASATLITNTTLVATTAINLITLPNTAKILKHTKFENDKLSYQSLISSTTIPIKIWKSNQNKSSQRRTTVNLSTNITVTRGKKVTLGNRRSATQIRHHSISNEVTPRNLRQNLATLMLHQHIEQLPLNDDNLAKNKGEREQVMQMTLLNEVTFPNDVKVVGLAIQHELLYVATNDGQIAMINPETGKQV</sequence>
<proteinExistence type="predicted"/>
<reference evidence="2" key="1">
    <citation type="submission" date="2012-04" db="EMBL/GenBank/DDBJ databases">
        <title>The Genome Sequence of Loa loa.</title>
        <authorList>
            <consortium name="The Broad Institute Genome Sequencing Platform"/>
            <consortium name="Broad Institute Genome Sequencing Center for Infectious Disease"/>
            <person name="Nutman T.B."/>
            <person name="Fink D.L."/>
            <person name="Russ C."/>
            <person name="Young S."/>
            <person name="Zeng Q."/>
            <person name="Gargeya S."/>
            <person name="Alvarado L."/>
            <person name="Berlin A."/>
            <person name="Chapman S.B."/>
            <person name="Chen Z."/>
            <person name="Freedman E."/>
            <person name="Gellesch M."/>
            <person name="Goldberg J."/>
            <person name="Griggs A."/>
            <person name="Gujja S."/>
            <person name="Heilman E.R."/>
            <person name="Heiman D."/>
            <person name="Howarth C."/>
            <person name="Mehta T."/>
            <person name="Neiman D."/>
            <person name="Pearson M."/>
            <person name="Roberts A."/>
            <person name="Saif S."/>
            <person name="Shea T."/>
            <person name="Shenoy N."/>
            <person name="Sisk P."/>
            <person name="Stolte C."/>
            <person name="Sykes S."/>
            <person name="White J."/>
            <person name="Yandava C."/>
            <person name="Haas B."/>
            <person name="Henn M.R."/>
            <person name="Nusbaum C."/>
            <person name="Birren B."/>
        </authorList>
    </citation>
    <scope>NUCLEOTIDE SEQUENCE [LARGE SCALE GENOMIC DNA]</scope>
</reference>
<organism evidence="2">
    <name type="scientific">Loa loa</name>
    <name type="common">Eye worm</name>
    <name type="synonym">Filaria loa</name>
    <dbReference type="NCBI Taxonomy" id="7209"/>
    <lineage>
        <taxon>Eukaryota</taxon>
        <taxon>Metazoa</taxon>
        <taxon>Ecdysozoa</taxon>
        <taxon>Nematoda</taxon>
        <taxon>Chromadorea</taxon>
        <taxon>Rhabditida</taxon>
        <taxon>Spirurina</taxon>
        <taxon>Spiruromorpha</taxon>
        <taxon>Filarioidea</taxon>
        <taxon>Onchocercidae</taxon>
        <taxon>Loa</taxon>
    </lineage>
</organism>
<dbReference type="OMA" id="INYESHY"/>
<dbReference type="KEGG" id="loa:LOAG_15721"/>
<keyword evidence="1" id="KW-1133">Transmembrane helix</keyword>
<accession>A0A1S0TF71</accession>
<evidence type="ECO:0000313" key="2">
    <source>
        <dbReference type="EMBL" id="EFO12811.1"/>
    </source>
</evidence>
<feature type="transmembrane region" description="Helical" evidence="1">
    <location>
        <begin position="6"/>
        <end position="28"/>
    </location>
</feature>
<dbReference type="EMBL" id="JH714600">
    <property type="protein sequence ID" value="EFO12811.1"/>
    <property type="molecule type" value="Genomic_DNA"/>
</dbReference>
<evidence type="ECO:0000256" key="1">
    <source>
        <dbReference type="SAM" id="Phobius"/>
    </source>
</evidence>
<dbReference type="InParanoid" id="A0A1S0TF71"/>
<dbReference type="CTD" id="9953214"/>
<dbReference type="RefSeq" id="XP_003151258.1">
    <property type="nucleotide sequence ID" value="XM_003151210.1"/>
</dbReference>
<keyword evidence="1" id="KW-0812">Transmembrane</keyword>